<feature type="domain" description="Transposase InsH N-terminal" evidence="1">
    <location>
        <begin position="34"/>
        <end position="75"/>
    </location>
</feature>
<protein>
    <submittedName>
        <fullName evidence="3">IS1479 transposase</fullName>
    </submittedName>
</protein>
<evidence type="ECO:0000259" key="1">
    <source>
        <dbReference type="Pfam" id="PF05598"/>
    </source>
</evidence>
<dbReference type="AlphaFoldDB" id="A0A1Y6HB34"/>
<dbReference type="eggNOG" id="COG3039">
    <property type="taxonomic scope" value="Bacteria"/>
</dbReference>
<evidence type="ECO:0000313" key="2">
    <source>
        <dbReference type="EMBL" id="SMR00719.1"/>
    </source>
</evidence>
<evidence type="ECO:0000313" key="3">
    <source>
        <dbReference type="EMBL" id="SMR01831.1"/>
    </source>
</evidence>
<dbReference type="EMBL" id="LT853885">
    <property type="protein sequence ID" value="SMR01831.1"/>
    <property type="molecule type" value="Genomic_DNA"/>
</dbReference>
<dbReference type="EMBL" id="LT853882">
    <property type="protein sequence ID" value="SMR00719.1"/>
    <property type="molecule type" value="Genomic_DNA"/>
</dbReference>
<reference evidence="3 5" key="2">
    <citation type="submission" date="2017-05" db="EMBL/GenBank/DDBJ databases">
        <authorList>
            <person name="Song R."/>
            <person name="Chenine A.L."/>
            <person name="Ruprecht R.M."/>
        </authorList>
    </citation>
    <scope>NUCLEOTIDE SEQUENCE [LARGE SCALE GENOMIC DNA]</scope>
    <source>
        <strain evidence="3">PD5205</strain>
    </source>
</reference>
<name>A0A1Y6HB34_9XANT</name>
<dbReference type="KEGG" id="xfr:BER92_02470"/>
<evidence type="ECO:0000313" key="4">
    <source>
        <dbReference type="Proteomes" id="UP000195877"/>
    </source>
</evidence>
<keyword evidence="4" id="KW-1185">Reference proteome</keyword>
<organism evidence="3 5">
    <name type="scientific">Xanthomonas fragariae</name>
    <dbReference type="NCBI Taxonomy" id="48664"/>
    <lineage>
        <taxon>Bacteria</taxon>
        <taxon>Pseudomonadati</taxon>
        <taxon>Pseudomonadota</taxon>
        <taxon>Gammaproteobacteria</taxon>
        <taxon>Lysobacterales</taxon>
        <taxon>Lysobacteraceae</taxon>
        <taxon>Xanthomonas</taxon>
    </lineage>
</organism>
<proteinExistence type="predicted"/>
<reference evidence="2 4" key="1">
    <citation type="submission" date="2017-05" db="EMBL/GenBank/DDBJ databases">
        <authorList>
            <person name="Blom J."/>
        </authorList>
    </citation>
    <scope>NUCLEOTIDE SEQUENCE [LARGE SCALE GENOMIC DNA]</scope>
    <source>
        <strain evidence="2">PD885</strain>
    </source>
</reference>
<dbReference type="Proteomes" id="UP000195953">
    <property type="component" value="Chromosome 1"/>
</dbReference>
<accession>A0A1Y6HB34</accession>
<sequence>MEATSRNDRTTLSDVGPAWSAAERIGEDIADSSVAAVWYALSDQAMEEALHEIPTLRRFAQLGGVDNVPDATKILNGHRLPPVPAC</sequence>
<gene>
    <name evidence="3" type="ORF">PD5205_00511</name>
    <name evidence="2" type="ORF">PD885_03498</name>
</gene>
<dbReference type="Pfam" id="PF05598">
    <property type="entry name" value="DUF772"/>
    <property type="match status" value="1"/>
</dbReference>
<dbReference type="InterPro" id="IPR008490">
    <property type="entry name" value="Transposase_InsH_N"/>
</dbReference>
<dbReference type="Proteomes" id="UP000195877">
    <property type="component" value="Chromosome 1"/>
</dbReference>
<evidence type="ECO:0000313" key="5">
    <source>
        <dbReference type="Proteomes" id="UP000195953"/>
    </source>
</evidence>